<evidence type="ECO:0008006" key="5">
    <source>
        <dbReference type="Google" id="ProtNLM"/>
    </source>
</evidence>
<dbReference type="EMBL" id="CYYA01000010">
    <property type="protein sequence ID" value="CUN06532.1"/>
    <property type="molecule type" value="Genomic_DNA"/>
</dbReference>
<evidence type="ECO:0000313" key="4">
    <source>
        <dbReference type="Proteomes" id="UP000095492"/>
    </source>
</evidence>
<reference evidence="3 4" key="1">
    <citation type="submission" date="2015-09" db="EMBL/GenBank/DDBJ databases">
        <authorList>
            <consortium name="Pathogen Informatics"/>
        </authorList>
    </citation>
    <scope>NUCLEOTIDE SEQUENCE [LARGE SCALE GENOMIC DNA]</scope>
    <source>
        <strain evidence="3 4">2789STDY5608891</strain>
    </source>
</reference>
<feature type="compositionally biased region" description="Polar residues" evidence="1">
    <location>
        <begin position="35"/>
        <end position="52"/>
    </location>
</feature>
<name>A0A173TUC8_EUBRA</name>
<evidence type="ECO:0000256" key="1">
    <source>
        <dbReference type="SAM" id="MobiDB-lite"/>
    </source>
</evidence>
<keyword evidence="2" id="KW-0732">Signal</keyword>
<feature type="chain" id="PRO_5038470397" description="Major membrane immunogen, membrane-anchored lipoprotein" evidence="2">
    <location>
        <begin position="22"/>
        <end position="381"/>
    </location>
</feature>
<feature type="region of interest" description="Disordered" evidence="1">
    <location>
        <begin position="30"/>
        <end position="57"/>
    </location>
</feature>
<dbReference type="PROSITE" id="PS51257">
    <property type="entry name" value="PROKAR_LIPOPROTEIN"/>
    <property type="match status" value="1"/>
</dbReference>
<proteinExistence type="predicted"/>
<feature type="signal peptide" evidence="2">
    <location>
        <begin position="1"/>
        <end position="21"/>
    </location>
</feature>
<dbReference type="Proteomes" id="UP000095492">
    <property type="component" value="Unassembled WGS sequence"/>
</dbReference>
<sequence>MKKRMVAILLCVAMAVVSLTACGNSDKANDKDNVSAGSISETDTSNNTNSPKAEQKEDQIDYIQAEYRIIDAKELYVTADNLEATTDSDGNETYINTENYTNQNVCDDRDKETVLQQLMASLCGIAGAIDLDTARNEGVFDNVTEDGAMEPVAFVGAPCIDENGTALGDTAPVFRKVFDDEILNDLFAYKPDYELVEVDGEDEKWYKFTWSLETTYESIYAESYLQELAGKKSALQTAVKEANNGSDTIELTVSPETVAKCLDKYNLDEGYWFVFNGLEDYNAASWNYDVMYNGVRYTSTVTNDDVKIMLEINGEPQTVIMQQWYTDLLLDKNPELTTKEEAFFGSEKYQSIAYSEGRMLKLEQNSKAAFEACGFKIDEYR</sequence>
<dbReference type="AlphaFoldDB" id="A0A173TUC8"/>
<dbReference type="OrthoDB" id="9812878at2"/>
<evidence type="ECO:0000256" key="2">
    <source>
        <dbReference type="SAM" id="SignalP"/>
    </source>
</evidence>
<evidence type="ECO:0000313" key="3">
    <source>
        <dbReference type="EMBL" id="CUN06532.1"/>
    </source>
</evidence>
<accession>A0A173TUC8</accession>
<dbReference type="GeneID" id="97391794"/>
<dbReference type="STRING" id="39490.ERS852448_01707"/>
<gene>
    <name evidence="3" type="ORF">ERS852448_01707</name>
</gene>
<protein>
    <recommendedName>
        <fullName evidence="5">Major membrane immunogen, membrane-anchored lipoprotein</fullName>
    </recommendedName>
</protein>
<organism evidence="3 4">
    <name type="scientific">Eubacterium ramulus</name>
    <dbReference type="NCBI Taxonomy" id="39490"/>
    <lineage>
        <taxon>Bacteria</taxon>
        <taxon>Bacillati</taxon>
        <taxon>Bacillota</taxon>
        <taxon>Clostridia</taxon>
        <taxon>Eubacteriales</taxon>
        <taxon>Eubacteriaceae</taxon>
        <taxon>Eubacterium</taxon>
    </lineage>
</organism>
<dbReference type="RefSeq" id="WP_156330972.1">
    <property type="nucleotide sequence ID" value="NZ_CBCTYR010000044.1"/>
</dbReference>